<sequence>MEGLSIRYFIACACSGSTLPRRIFAKSPISAVTSRLISTRNADSKAVFRPDYSILANPSRHPFLLTPSTLAKNFSSL</sequence>
<keyword evidence="2" id="KW-1185">Reference proteome</keyword>
<name>A0AAV9H2S9_9PEZI</name>
<reference evidence="1" key="1">
    <citation type="journal article" date="2023" name="Mol. Phylogenet. Evol.">
        <title>Genome-scale phylogeny and comparative genomics of the fungal order Sordariales.</title>
        <authorList>
            <person name="Hensen N."/>
            <person name="Bonometti L."/>
            <person name="Westerberg I."/>
            <person name="Brannstrom I.O."/>
            <person name="Guillou S."/>
            <person name="Cros-Aarteil S."/>
            <person name="Calhoun S."/>
            <person name="Haridas S."/>
            <person name="Kuo A."/>
            <person name="Mondo S."/>
            <person name="Pangilinan J."/>
            <person name="Riley R."/>
            <person name="LaButti K."/>
            <person name="Andreopoulos B."/>
            <person name="Lipzen A."/>
            <person name="Chen C."/>
            <person name="Yan M."/>
            <person name="Daum C."/>
            <person name="Ng V."/>
            <person name="Clum A."/>
            <person name="Steindorff A."/>
            <person name="Ohm R.A."/>
            <person name="Martin F."/>
            <person name="Silar P."/>
            <person name="Natvig D.O."/>
            <person name="Lalanne C."/>
            <person name="Gautier V."/>
            <person name="Ament-Velasquez S.L."/>
            <person name="Kruys A."/>
            <person name="Hutchinson M.I."/>
            <person name="Powell A.J."/>
            <person name="Barry K."/>
            <person name="Miller A.N."/>
            <person name="Grigoriev I.V."/>
            <person name="Debuchy R."/>
            <person name="Gladieux P."/>
            <person name="Hiltunen Thoren M."/>
            <person name="Johannesson H."/>
        </authorList>
    </citation>
    <scope>NUCLEOTIDE SEQUENCE</scope>
    <source>
        <strain evidence="1">PSN243</strain>
    </source>
</reference>
<evidence type="ECO:0000313" key="2">
    <source>
        <dbReference type="Proteomes" id="UP001321760"/>
    </source>
</evidence>
<gene>
    <name evidence="1" type="ORF">QBC34DRAFT_392363</name>
</gene>
<reference evidence="1" key="2">
    <citation type="submission" date="2023-05" db="EMBL/GenBank/DDBJ databases">
        <authorList>
            <consortium name="Lawrence Berkeley National Laboratory"/>
            <person name="Steindorff A."/>
            <person name="Hensen N."/>
            <person name="Bonometti L."/>
            <person name="Westerberg I."/>
            <person name="Brannstrom I.O."/>
            <person name="Guillou S."/>
            <person name="Cros-Aarteil S."/>
            <person name="Calhoun S."/>
            <person name="Haridas S."/>
            <person name="Kuo A."/>
            <person name="Mondo S."/>
            <person name="Pangilinan J."/>
            <person name="Riley R."/>
            <person name="Labutti K."/>
            <person name="Andreopoulos B."/>
            <person name="Lipzen A."/>
            <person name="Chen C."/>
            <person name="Yanf M."/>
            <person name="Daum C."/>
            <person name="Ng V."/>
            <person name="Clum A."/>
            <person name="Ohm R."/>
            <person name="Martin F."/>
            <person name="Silar P."/>
            <person name="Natvig D."/>
            <person name="Lalanne C."/>
            <person name="Gautier V."/>
            <person name="Ament-Velasquez S.L."/>
            <person name="Kruys A."/>
            <person name="Hutchinson M.I."/>
            <person name="Powell A.J."/>
            <person name="Barry K."/>
            <person name="Miller A.N."/>
            <person name="Grigoriev I.V."/>
            <person name="Debuchy R."/>
            <person name="Gladieux P."/>
            <person name="Thoren M.H."/>
            <person name="Johannesson H."/>
        </authorList>
    </citation>
    <scope>NUCLEOTIDE SEQUENCE</scope>
    <source>
        <strain evidence="1">PSN243</strain>
    </source>
</reference>
<proteinExistence type="predicted"/>
<dbReference type="AlphaFoldDB" id="A0AAV9H2S9"/>
<dbReference type="Proteomes" id="UP001321760">
    <property type="component" value="Unassembled WGS sequence"/>
</dbReference>
<accession>A0AAV9H2S9</accession>
<evidence type="ECO:0000313" key="1">
    <source>
        <dbReference type="EMBL" id="KAK4454677.1"/>
    </source>
</evidence>
<dbReference type="EMBL" id="MU865916">
    <property type="protein sequence ID" value="KAK4454677.1"/>
    <property type="molecule type" value="Genomic_DNA"/>
</dbReference>
<comment type="caution">
    <text evidence="1">The sequence shown here is derived from an EMBL/GenBank/DDBJ whole genome shotgun (WGS) entry which is preliminary data.</text>
</comment>
<organism evidence="1 2">
    <name type="scientific">Podospora aff. communis PSN243</name>
    <dbReference type="NCBI Taxonomy" id="3040156"/>
    <lineage>
        <taxon>Eukaryota</taxon>
        <taxon>Fungi</taxon>
        <taxon>Dikarya</taxon>
        <taxon>Ascomycota</taxon>
        <taxon>Pezizomycotina</taxon>
        <taxon>Sordariomycetes</taxon>
        <taxon>Sordariomycetidae</taxon>
        <taxon>Sordariales</taxon>
        <taxon>Podosporaceae</taxon>
        <taxon>Podospora</taxon>
    </lineage>
</organism>
<protein>
    <submittedName>
        <fullName evidence="1">Uncharacterized protein</fullName>
    </submittedName>
</protein>